<feature type="transmembrane region" description="Helical" evidence="6">
    <location>
        <begin position="29"/>
        <end position="47"/>
    </location>
</feature>
<feature type="transmembrane region" description="Helical" evidence="6">
    <location>
        <begin position="221"/>
        <end position="241"/>
    </location>
</feature>
<comment type="similarity">
    <text evidence="2">Belongs to the TatC family.</text>
</comment>
<dbReference type="GO" id="GO:0009977">
    <property type="term" value="F:proton motive force dependent protein transmembrane transporter activity"/>
    <property type="evidence" value="ECO:0007669"/>
    <property type="project" value="TreeGrafter"/>
</dbReference>
<dbReference type="GO" id="GO:0065002">
    <property type="term" value="P:intracellular protein transmembrane transport"/>
    <property type="evidence" value="ECO:0007669"/>
    <property type="project" value="TreeGrafter"/>
</dbReference>
<dbReference type="PROSITE" id="PS01218">
    <property type="entry name" value="TATC"/>
    <property type="match status" value="1"/>
</dbReference>
<evidence type="ECO:0000256" key="3">
    <source>
        <dbReference type="ARBA" id="ARBA00022692"/>
    </source>
</evidence>
<sequence length="243" mass="27698">MKKMKEVYNQTSTNYMSVTEHLGELRERILTAFLGFCITTIICLAYSKQLTFILQKPAIGIKFLQLAPGEYLFVSIKIAIYSGIVLSSPFSIYQIMLFILPGLTKKESNYILPIIIGSIILFFVGLSFSYKVLIPAALNFLIQYGSDIIEPIWSFEEYINFIILLLLNTSISFQIPILQILLGITNIINRENMLKYWKYIVFISTIIGAIITPSTDPITQIFMTTTIMLLYFSGILILKILNK</sequence>
<protein>
    <submittedName>
        <fullName evidence="7">Sec-independent protein translocase component TatC</fullName>
    </submittedName>
</protein>
<proteinExistence type="inferred from homology"/>
<dbReference type="GeneID" id="33353786"/>
<feature type="transmembrane region" description="Helical" evidence="6">
    <location>
        <begin position="196"/>
        <end position="215"/>
    </location>
</feature>
<evidence type="ECO:0000256" key="4">
    <source>
        <dbReference type="ARBA" id="ARBA00022989"/>
    </source>
</evidence>
<evidence type="ECO:0000256" key="5">
    <source>
        <dbReference type="ARBA" id="ARBA00023136"/>
    </source>
</evidence>
<dbReference type="HAMAP" id="MF_00902">
    <property type="entry name" value="TatC"/>
    <property type="match status" value="1"/>
</dbReference>
<dbReference type="GO" id="GO:0033281">
    <property type="term" value="C:TAT protein transport complex"/>
    <property type="evidence" value="ECO:0007669"/>
    <property type="project" value="TreeGrafter"/>
</dbReference>
<dbReference type="RefSeq" id="YP_009392279.1">
    <property type="nucleotide sequence ID" value="NC_035262.1"/>
</dbReference>
<geneLocation type="chloroplast" evidence="7"/>
<keyword evidence="5 6" id="KW-0472">Membrane</keyword>
<evidence type="ECO:0000313" key="7">
    <source>
        <dbReference type="EMBL" id="ARW60841.1"/>
    </source>
</evidence>
<feature type="transmembrane region" description="Helical" evidence="6">
    <location>
        <begin position="112"/>
        <end position="138"/>
    </location>
</feature>
<keyword evidence="3 6" id="KW-0812">Transmembrane</keyword>
<accession>A0A1Z1M4S3</accession>
<organism evidence="7">
    <name type="scientific">Osmundaria fimbriata</name>
    <name type="common">Red alga</name>
    <name type="synonym">Delesseria fimbriata</name>
    <dbReference type="NCBI Taxonomy" id="228265"/>
    <lineage>
        <taxon>Eukaryota</taxon>
        <taxon>Rhodophyta</taxon>
        <taxon>Florideophyceae</taxon>
        <taxon>Rhodymeniophycidae</taxon>
        <taxon>Ceramiales</taxon>
        <taxon>Rhodomelaceae</taxon>
        <taxon>Amansieae</taxon>
        <taxon>Osmundaria</taxon>
    </lineage>
</organism>
<dbReference type="InterPro" id="IPR002033">
    <property type="entry name" value="TatC"/>
</dbReference>
<feature type="transmembrane region" description="Helical" evidence="6">
    <location>
        <begin position="78"/>
        <end position="100"/>
    </location>
</feature>
<feature type="transmembrane region" description="Helical" evidence="6">
    <location>
        <begin position="158"/>
        <end position="184"/>
    </location>
</feature>
<reference evidence="7" key="1">
    <citation type="journal article" date="2017" name="J. Phycol.">
        <title>Analysis of chloroplast genomes and a supermatrix inform reclassification of the Rhodomelaceae (Rhodophyta).</title>
        <authorList>
            <person name="Diaz-Tapia P."/>
            <person name="Maggs C.A."/>
            <person name="West J.A."/>
            <person name="Verbruggen H."/>
        </authorList>
    </citation>
    <scope>NUCLEOTIDE SEQUENCE</scope>
    <source>
        <strain evidence="7">JW2841</strain>
    </source>
</reference>
<keyword evidence="7" id="KW-0934">Plastid</keyword>
<comment type="subcellular location">
    <subcellularLocation>
        <location evidence="1">Membrane</location>
        <topology evidence="1">Multi-pass membrane protein</topology>
    </subcellularLocation>
</comment>
<dbReference type="PRINTS" id="PR01840">
    <property type="entry name" value="TATCFAMILY"/>
</dbReference>
<evidence type="ECO:0000256" key="1">
    <source>
        <dbReference type="ARBA" id="ARBA00004141"/>
    </source>
</evidence>
<name>A0A1Z1M4S3_OSMFI</name>
<dbReference type="PANTHER" id="PTHR30371">
    <property type="entry name" value="SEC-INDEPENDENT PROTEIN TRANSLOCASE PROTEIN TATC"/>
    <property type="match status" value="1"/>
</dbReference>
<dbReference type="Pfam" id="PF00902">
    <property type="entry name" value="TatC"/>
    <property type="match status" value="1"/>
</dbReference>
<dbReference type="EMBL" id="MF101415">
    <property type="protein sequence ID" value="ARW60841.1"/>
    <property type="molecule type" value="Genomic_DNA"/>
</dbReference>
<dbReference type="InterPro" id="IPR019820">
    <property type="entry name" value="Sec-indep_translocase_CS"/>
</dbReference>
<keyword evidence="7" id="KW-0150">Chloroplast</keyword>
<dbReference type="GO" id="GO:0043953">
    <property type="term" value="P:protein transport by the Tat complex"/>
    <property type="evidence" value="ECO:0007669"/>
    <property type="project" value="TreeGrafter"/>
</dbReference>
<dbReference type="PANTHER" id="PTHR30371:SF0">
    <property type="entry name" value="SEC-INDEPENDENT PROTEIN TRANSLOCASE PROTEIN TATC, CHLOROPLASTIC-RELATED"/>
    <property type="match status" value="1"/>
</dbReference>
<dbReference type="AlphaFoldDB" id="A0A1Z1M4S3"/>
<evidence type="ECO:0000256" key="2">
    <source>
        <dbReference type="ARBA" id="ARBA00008882"/>
    </source>
</evidence>
<dbReference type="NCBIfam" id="TIGR00945">
    <property type="entry name" value="tatC"/>
    <property type="match status" value="1"/>
</dbReference>
<keyword evidence="4 6" id="KW-1133">Transmembrane helix</keyword>
<evidence type="ECO:0000256" key="6">
    <source>
        <dbReference type="SAM" id="Phobius"/>
    </source>
</evidence>
<gene>
    <name evidence="7" type="primary">tatC</name>
</gene>